<evidence type="ECO:0000313" key="1">
    <source>
        <dbReference type="EMBL" id="PKQ62481.1"/>
    </source>
</evidence>
<proteinExistence type="predicted"/>
<name>A0A2N3HWR3_9BACT</name>
<accession>A0A2N3HWR3</accession>
<reference evidence="1 2" key="1">
    <citation type="journal article" date="2017" name="Front. Microbiol.">
        <title>Labilibaculum manganireducens gen. nov., sp. nov. and Labilibaculum filiforme sp. nov., Novel Bacteroidetes Isolated from Subsurface Sediments of the Baltic Sea.</title>
        <authorList>
            <person name="Vandieken V."/>
            <person name="Marshall I.P."/>
            <person name="Niemann H."/>
            <person name="Engelen B."/>
            <person name="Cypionka H."/>
        </authorList>
    </citation>
    <scope>NUCLEOTIDE SEQUENCE [LARGE SCALE GENOMIC DNA]</scope>
    <source>
        <strain evidence="1 2">59.16B</strain>
    </source>
</reference>
<dbReference type="AlphaFoldDB" id="A0A2N3HWR3"/>
<protein>
    <submittedName>
        <fullName evidence="1">Uncharacterized protein</fullName>
    </submittedName>
</protein>
<comment type="caution">
    <text evidence="1">The sequence shown here is derived from an EMBL/GenBank/DDBJ whole genome shotgun (WGS) entry which is preliminary data.</text>
</comment>
<dbReference type="Proteomes" id="UP000233535">
    <property type="component" value="Unassembled WGS sequence"/>
</dbReference>
<evidence type="ECO:0000313" key="2">
    <source>
        <dbReference type="Proteomes" id="UP000233535"/>
    </source>
</evidence>
<dbReference type="EMBL" id="MVDD01000008">
    <property type="protein sequence ID" value="PKQ62481.1"/>
    <property type="molecule type" value="Genomic_DNA"/>
</dbReference>
<organism evidence="1 2">
    <name type="scientific">Labilibaculum filiforme</name>
    <dbReference type="NCBI Taxonomy" id="1940526"/>
    <lineage>
        <taxon>Bacteria</taxon>
        <taxon>Pseudomonadati</taxon>
        <taxon>Bacteroidota</taxon>
        <taxon>Bacteroidia</taxon>
        <taxon>Marinilabiliales</taxon>
        <taxon>Marinifilaceae</taxon>
        <taxon>Labilibaculum</taxon>
    </lineage>
</organism>
<keyword evidence="2" id="KW-1185">Reference proteome</keyword>
<sequence>MLLKTDKTRMMNIFSKIKELFSFSRDEDFIVVDLTTKIIQSMNSKDWSRLQNKKNYMVIK</sequence>
<gene>
    <name evidence="1" type="ORF">BZG02_12190</name>
</gene>